<accession>A0ABW1I489</accession>
<feature type="transmembrane region" description="Helical" evidence="6">
    <location>
        <begin position="85"/>
        <end position="103"/>
    </location>
</feature>
<evidence type="ECO:0000256" key="5">
    <source>
        <dbReference type="SAM" id="MobiDB-lite"/>
    </source>
</evidence>
<evidence type="ECO:0000313" key="9">
    <source>
        <dbReference type="Proteomes" id="UP001596119"/>
    </source>
</evidence>
<feature type="domain" description="Integral membrane bound transporter" evidence="7">
    <location>
        <begin position="336"/>
        <end position="461"/>
    </location>
</feature>
<evidence type="ECO:0000313" key="8">
    <source>
        <dbReference type="EMBL" id="MFC5948035.1"/>
    </source>
</evidence>
<evidence type="ECO:0000259" key="7">
    <source>
        <dbReference type="Pfam" id="PF13515"/>
    </source>
</evidence>
<keyword evidence="4 6" id="KW-0472">Membrane</keyword>
<dbReference type="Pfam" id="PF13515">
    <property type="entry name" value="FUSC_2"/>
    <property type="match status" value="1"/>
</dbReference>
<organism evidence="8 9">
    <name type="scientific">Pseudonocardia lutea</name>
    <dbReference type="NCBI Taxonomy" id="2172015"/>
    <lineage>
        <taxon>Bacteria</taxon>
        <taxon>Bacillati</taxon>
        <taxon>Actinomycetota</taxon>
        <taxon>Actinomycetes</taxon>
        <taxon>Pseudonocardiales</taxon>
        <taxon>Pseudonocardiaceae</taxon>
        <taxon>Pseudonocardia</taxon>
    </lineage>
</organism>
<evidence type="ECO:0000256" key="4">
    <source>
        <dbReference type="ARBA" id="ARBA00023136"/>
    </source>
</evidence>
<feature type="transmembrane region" description="Helical" evidence="6">
    <location>
        <begin position="349"/>
        <end position="368"/>
    </location>
</feature>
<feature type="transmembrane region" description="Helical" evidence="6">
    <location>
        <begin position="52"/>
        <end position="73"/>
    </location>
</feature>
<feature type="transmembrane region" description="Helical" evidence="6">
    <location>
        <begin position="325"/>
        <end position="343"/>
    </location>
</feature>
<name>A0ABW1I489_9PSEU</name>
<comment type="subcellular location">
    <subcellularLocation>
        <location evidence="1">Membrane</location>
        <topology evidence="1">Multi-pass membrane protein</topology>
    </subcellularLocation>
</comment>
<dbReference type="RefSeq" id="WP_379565093.1">
    <property type="nucleotide sequence ID" value="NZ_JBHSQK010000011.1"/>
</dbReference>
<feature type="region of interest" description="Disordered" evidence="5">
    <location>
        <begin position="284"/>
        <end position="305"/>
    </location>
</feature>
<evidence type="ECO:0000256" key="1">
    <source>
        <dbReference type="ARBA" id="ARBA00004141"/>
    </source>
</evidence>
<gene>
    <name evidence="8" type="ORF">ACFQH9_07085</name>
</gene>
<sequence>MPPPSAETPAAGPAAGGWSWARDLLRLRAGRFAWADATRAGACVGGSVLVGWWLGDVEAGLLASLGAFTSMYGSGRPYPYRARQLALIAVAFALVMTLGGLSAGVPWTSALVIAAIAMAATWLCQALNTGPPGAYLFVLACAMATALSSSGPPWRTGLLVLAGGVLSWLVHMAGALVRPHGPETAAVTARAAAVARLLEAEDTGRADDTRQYVHDRDEAARAMHHCWVQLAGGRPRPADPADVLARLRAVALRLHCLLAEAMRAHDEARPVRADTLARAHALAGQVADPPPAPGPSGRDDLPWGRPGPVRSARQVLAPGSPWRVVVLRVGVAALVAGAAGSTFGLEHAYWVTAAAVLVLHQGLGWAGTAERAVQRLAGTWLGLVLTAVILSAQPAGLALVLTLTALQFVVQLTISRNYGLAVVFVTPLALTLGSAGHPPDLGTLLLSRGLDTLVGCVVGVLAYLLVAPGPAVPQPRRAVADTVRAVRRVLPYVADGSTTGAAAREARAELDRLALALPEVYDSGAGALTARRRGLVTRWWPTLAAAEHLAYRTLSACWRVDAAGSAADRAAVAAELVPAGQVDRLTAEIGDLADALDQARPPVPAVGAPTAAFLDPELDALREALPRGGG</sequence>
<feature type="transmembrane region" description="Helical" evidence="6">
    <location>
        <begin position="449"/>
        <end position="466"/>
    </location>
</feature>
<dbReference type="InterPro" id="IPR049453">
    <property type="entry name" value="Memb_transporter_dom"/>
</dbReference>
<keyword evidence="9" id="KW-1185">Reference proteome</keyword>
<dbReference type="Proteomes" id="UP001596119">
    <property type="component" value="Unassembled WGS sequence"/>
</dbReference>
<comment type="caution">
    <text evidence="8">The sequence shown here is derived from an EMBL/GenBank/DDBJ whole genome shotgun (WGS) entry which is preliminary data.</text>
</comment>
<keyword evidence="3 6" id="KW-1133">Transmembrane helix</keyword>
<evidence type="ECO:0000256" key="2">
    <source>
        <dbReference type="ARBA" id="ARBA00022692"/>
    </source>
</evidence>
<feature type="transmembrane region" description="Helical" evidence="6">
    <location>
        <begin position="418"/>
        <end position="437"/>
    </location>
</feature>
<evidence type="ECO:0000256" key="6">
    <source>
        <dbReference type="SAM" id="Phobius"/>
    </source>
</evidence>
<proteinExistence type="predicted"/>
<evidence type="ECO:0000256" key="3">
    <source>
        <dbReference type="ARBA" id="ARBA00022989"/>
    </source>
</evidence>
<reference evidence="9" key="1">
    <citation type="journal article" date="2019" name="Int. J. Syst. Evol. Microbiol.">
        <title>The Global Catalogue of Microorganisms (GCM) 10K type strain sequencing project: providing services to taxonomists for standard genome sequencing and annotation.</title>
        <authorList>
            <consortium name="The Broad Institute Genomics Platform"/>
            <consortium name="The Broad Institute Genome Sequencing Center for Infectious Disease"/>
            <person name="Wu L."/>
            <person name="Ma J."/>
        </authorList>
    </citation>
    <scope>NUCLEOTIDE SEQUENCE [LARGE SCALE GENOMIC DNA]</scope>
    <source>
        <strain evidence="9">CGMCC 4.7397</strain>
    </source>
</reference>
<dbReference type="EMBL" id="JBHSQK010000011">
    <property type="protein sequence ID" value="MFC5948035.1"/>
    <property type="molecule type" value="Genomic_DNA"/>
</dbReference>
<feature type="transmembrane region" description="Helical" evidence="6">
    <location>
        <begin position="380"/>
        <end position="406"/>
    </location>
</feature>
<keyword evidence="2 6" id="KW-0812">Transmembrane</keyword>
<protein>
    <submittedName>
        <fullName evidence="8">FUSC family protein</fullName>
    </submittedName>
</protein>